<evidence type="ECO:0000256" key="1">
    <source>
        <dbReference type="SAM" id="MobiDB-lite"/>
    </source>
</evidence>
<protein>
    <submittedName>
        <fullName evidence="2">Uncharacterized protein</fullName>
    </submittedName>
</protein>
<dbReference type="EMBL" id="JAWDGP010007437">
    <property type="protein sequence ID" value="KAK3718468.1"/>
    <property type="molecule type" value="Genomic_DNA"/>
</dbReference>
<dbReference type="Proteomes" id="UP001283361">
    <property type="component" value="Unassembled WGS sequence"/>
</dbReference>
<name>A0AAE1CN92_9GAST</name>
<feature type="region of interest" description="Disordered" evidence="1">
    <location>
        <begin position="24"/>
        <end position="78"/>
    </location>
</feature>
<gene>
    <name evidence="2" type="ORF">RRG08_006846</name>
</gene>
<evidence type="ECO:0000313" key="3">
    <source>
        <dbReference type="Proteomes" id="UP001283361"/>
    </source>
</evidence>
<comment type="caution">
    <text evidence="2">The sequence shown here is derived from an EMBL/GenBank/DDBJ whole genome shotgun (WGS) entry which is preliminary data.</text>
</comment>
<feature type="compositionally biased region" description="Polar residues" evidence="1">
    <location>
        <begin position="57"/>
        <end position="70"/>
    </location>
</feature>
<proteinExistence type="predicted"/>
<organism evidence="2 3">
    <name type="scientific">Elysia crispata</name>
    <name type="common">lettuce slug</name>
    <dbReference type="NCBI Taxonomy" id="231223"/>
    <lineage>
        <taxon>Eukaryota</taxon>
        <taxon>Metazoa</taxon>
        <taxon>Spiralia</taxon>
        <taxon>Lophotrochozoa</taxon>
        <taxon>Mollusca</taxon>
        <taxon>Gastropoda</taxon>
        <taxon>Heterobranchia</taxon>
        <taxon>Euthyneura</taxon>
        <taxon>Panpulmonata</taxon>
        <taxon>Sacoglossa</taxon>
        <taxon>Placobranchoidea</taxon>
        <taxon>Plakobranchidae</taxon>
        <taxon>Elysia</taxon>
    </lineage>
</organism>
<accession>A0AAE1CN92</accession>
<reference evidence="2" key="1">
    <citation type="journal article" date="2023" name="G3 (Bethesda)">
        <title>A reference genome for the long-term kleptoplast-retaining sea slug Elysia crispata morphotype clarki.</title>
        <authorList>
            <person name="Eastman K.E."/>
            <person name="Pendleton A.L."/>
            <person name="Shaikh M.A."/>
            <person name="Suttiyut T."/>
            <person name="Ogas R."/>
            <person name="Tomko P."/>
            <person name="Gavelis G."/>
            <person name="Widhalm J.R."/>
            <person name="Wisecaver J.H."/>
        </authorList>
    </citation>
    <scope>NUCLEOTIDE SEQUENCE</scope>
    <source>
        <strain evidence="2">ECLA1</strain>
    </source>
</reference>
<dbReference type="AlphaFoldDB" id="A0AAE1CN92"/>
<evidence type="ECO:0000313" key="2">
    <source>
        <dbReference type="EMBL" id="KAK3718468.1"/>
    </source>
</evidence>
<keyword evidence="3" id="KW-1185">Reference proteome</keyword>
<sequence>MSSSRKRFLRNEKCLRADLAERLCLTGPPRPRGNPSVLRSSQATGRPGDQAARRSISKLNQSISSKTAPRSHQEPISRGSELNILLLRRFGGQRDGVRMSF</sequence>